<sequence>MAEQFEVVQEGEYPASPDRVWQAVTADTAAWLFPAGGGEEIVWEPPTHRVNRMDGPDGWFNHLEQVIEASADGRSSLRWVHRGVLPPGTTDATGIELHTAFYLHTLAEYLEHFDGRQAVFVDVQGPSESMTQDAFEVVRAAIGVDPDAVVGTIAEGELPLVSSDAILDYSNAHFIGLRTDDALYRFFGRNAFGGPVGLTVHHFGDADADELQVEWQQWLDGLFGSDAPE</sequence>
<dbReference type="InterPro" id="IPR023393">
    <property type="entry name" value="START-like_dom_sf"/>
</dbReference>
<dbReference type="SUPFAM" id="SSF55961">
    <property type="entry name" value="Bet v1-like"/>
    <property type="match status" value="1"/>
</dbReference>
<proteinExistence type="predicted"/>
<dbReference type="Gene3D" id="3.30.530.20">
    <property type="match status" value="1"/>
</dbReference>
<evidence type="ECO:0000313" key="1">
    <source>
        <dbReference type="EMBL" id="PVZ93872.1"/>
    </source>
</evidence>
<protein>
    <submittedName>
        <fullName evidence="1">ATPase</fullName>
    </submittedName>
</protein>
<dbReference type="AlphaFoldDB" id="A0A2V1HQG9"/>
<comment type="caution">
    <text evidence="1">The sequence shown here is derived from an EMBL/GenBank/DDBJ whole genome shotgun (WGS) entry which is preliminary data.</text>
</comment>
<name>A0A2V1HQG9_9MICO</name>
<keyword evidence="2" id="KW-1185">Reference proteome</keyword>
<dbReference type="EMBL" id="QEOP01000002">
    <property type="protein sequence ID" value="PVZ93872.1"/>
    <property type="molecule type" value="Genomic_DNA"/>
</dbReference>
<gene>
    <name evidence="1" type="ORF">DDQ50_08850</name>
</gene>
<organism evidence="1 2">
    <name type="scientific">Amnibacterium flavum</name>
    <dbReference type="NCBI Taxonomy" id="2173173"/>
    <lineage>
        <taxon>Bacteria</taxon>
        <taxon>Bacillati</taxon>
        <taxon>Actinomycetota</taxon>
        <taxon>Actinomycetes</taxon>
        <taxon>Micrococcales</taxon>
        <taxon>Microbacteriaceae</taxon>
        <taxon>Amnibacterium</taxon>
    </lineage>
</organism>
<dbReference type="RefSeq" id="WP_116756386.1">
    <property type="nucleotide sequence ID" value="NZ_JBHUEX010000001.1"/>
</dbReference>
<reference evidence="1 2" key="1">
    <citation type="submission" date="2018-05" db="EMBL/GenBank/DDBJ databases">
        <title>Amnibacterium sp. M8JJ-5, whole genome shotgun sequence.</title>
        <authorList>
            <person name="Tuo L."/>
        </authorList>
    </citation>
    <scope>NUCLEOTIDE SEQUENCE [LARGE SCALE GENOMIC DNA]</scope>
    <source>
        <strain evidence="1 2">M8JJ-5</strain>
    </source>
</reference>
<accession>A0A2V1HQG9</accession>
<evidence type="ECO:0000313" key="2">
    <source>
        <dbReference type="Proteomes" id="UP000244893"/>
    </source>
</evidence>
<dbReference type="Proteomes" id="UP000244893">
    <property type="component" value="Unassembled WGS sequence"/>
</dbReference>
<dbReference type="OrthoDB" id="8417725at2"/>